<reference evidence="3" key="1">
    <citation type="journal article" date="2008" name="J. Bacteriol.">
        <title>Genome sequence of the streptomycin-producing microorganism Streptomyces griseus IFO 13350.</title>
        <authorList>
            <person name="Ohnishi Y."/>
            <person name="Ishikawa J."/>
            <person name="Hara H."/>
            <person name="Suzuki H."/>
            <person name="Ikenoya M."/>
            <person name="Ikeda H."/>
            <person name="Yamashita A."/>
            <person name="Hattori M."/>
            <person name="Horinouchi S."/>
        </authorList>
    </citation>
    <scope>NUCLEOTIDE SEQUENCE [LARGE SCALE GENOMIC DNA]</scope>
    <source>
        <strain evidence="3">JCM 4626 / NBRC 13350</strain>
    </source>
</reference>
<organism evidence="2 3">
    <name type="scientific">Streptomyces griseus subsp. griseus (strain JCM 4626 / CBS 651.72 / NBRC 13350 / KCC S-0626 / ISP 5235)</name>
    <dbReference type="NCBI Taxonomy" id="455632"/>
    <lineage>
        <taxon>Bacteria</taxon>
        <taxon>Bacillati</taxon>
        <taxon>Actinomycetota</taxon>
        <taxon>Actinomycetes</taxon>
        <taxon>Kitasatosporales</taxon>
        <taxon>Streptomycetaceae</taxon>
        <taxon>Streptomyces</taxon>
    </lineage>
</organism>
<dbReference type="RefSeq" id="WP_012378625.1">
    <property type="nucleotide sequence ID" value="NC_010572.1"/>
</dbReference>
<evidence type="ECO:0000256" key="1">
    <source>
        <dbReference type="SAM" id="MobiDB-lite"/>
    </source>
</evidence>
<proteinExistence type="predicted"/>
<dbReference type="KEGG" id="sgr:SGR_1567"/>
<dbReference type="AlphaFoldDB" id="B1VWS0"/>
<dbReference type="eggNOG" id="ENOG50336V0">
    <property type="taxonomic scope" value="Bacteria"/>
</dbReference>
<evidence type="ECO:0000313" key="3">
    <source>
        <dbReference type="Proteomes" id="UP000001685"/>
    </source>
</evidence>
<feature type="region of interest" description="Disordered" evidence="1">
    <location>
        <begin position="1"/>
        <end position="31"/>
    </location>
</feature>
<name>B1VWS0_STRGG</name>
<dbReference type="PATRIC" id="fig|455632.4.peg.1584"/>
<gene>
    <name evidence="2" type="ordered locus">SGR_1567</name>
</gene>
<dbReference type="Proteomes" id="UP000001685">
    <property type="component" value="Chromosome"/>
</dbReference>
<accession>B1VWS0</accession>
<feature type="compositionally biased region" description="Low complexity" evidence="1">
    <location>
        <begin position="12"/>
        <end position="28"/>
    </location>
</feature>
<evidence type="ECO:0000313" key="2">
    <source>
        <dbReference type="EMBL" id="BAG18396.1"/>
    </source>
</evidence>
<sequence>MSSQPVGSQPVAAGSLAEEESAGQSAAGPVTEEPVAAEPLWLVAANVVRWRRYGDGGQELRPGTKSYRGGSKVHVVRTYGGMGHEELTTVGRGRHTGVYITIDMATRNLHTFRPVAVYSPAVLRRVAAFGVDGSWATREYAEELAALLGRLAPRYREEHWRGAPHPVPCRCHDCLSPA</sequence>
<protein>
    <submittedName>
        <fullName evidence="2">Uncharacterized protein</fullName>
    </submittedName>
</protein>
<dbReference type="EMBL" id="AP009493">
    <property type="protein sequence ID" value="BAG18396.1"/>
    <property type="molecule type" value="Genomic_DNA"/>
</dbReference>
<dbReference type="HOGENOM" id="CLU_1776455_0_0_11"/>